<dbReference type="AlphaFoldDB" id="A0A8H3IDF0"/>
<dbReference type="EMBL" id="CAJPDQ010000005">
    <property type="protein sequence ID" value="CAF9909549.1"/>
    <property type="molecule type" value="Genomic_DNA"/>
</dbReference>
<dbReference type="InterPro" id="IPR013083">
    <property type="entry name" value="Znf_RING/FYVE/PHD"/>
</dbReference>
<evidence type="ECO:0000256" key="1">
    <source>
        <dbReference type="ARBA" id="ARBA00022723"/>
    </source>
</evidence>
<feature type="compositionally biased region" description="Basic and acidic residues" evidence="5">
    <location>
        <begin position="1"/>
        <end position="10"/>
    </location>
</feature>
<feature type="compositionally biased region" description="Acidic residues" evidence="5">
    <location>
        <begin position="181"/>
        <end position="191"/>
    </location>
</feature>
<dbReference type="PANTHER" id="PTHR15710">
    <property type="entry name" value="E3 UBIQUITIN-PROTEIN LIGASE PRAJA"/>
    <property type="match status" value="1"/>
</dbReference>
<protein>
    <recommendedName>
        <fullName evidence="6">RING-type domain-containing protein</fullName>
    </recommendedName>
</protein>
<dbReference type="PANTHER" id="PTHR15710:SF241">
    <property type="entry name" value="RING-TYPE DOMAIN-CONTAINING PROTEIN"/>
    <property type="match status" value="1"/>
</dbReference>
<accession>A0A8H3IDF0</accession>
<evidence type="ECO:0000256" key="4">
    <source>
        <dbReference type="PROSITE-ProRule" id="PRU00175"/>
    </source>
</evidence>
<feature type="region of interest" description="Disordered" evidence="5">
    <location>
        <begin position="1"/>
        <end position="21"/>
    </location>
</feature>
<dbReference type="GO" id="GO:0016567">
    <property type="term" value="P:protein ubiquitination"/>
    <property type="evidence" value="ECO:0007669"/>
    <property type="project" value="TreeGrafter"/>
</dbReference>
<dbReference type="Proteomes" id="UP000664169">
    <property type="component" value="Unassembled WGS sequence"/>
</dbReference>
<keyword evidence="1" id="KW-0479">Metal-binding</keyword>
<proteinExistence type="predicted"/>
<comment type="caution">
    <text evidence="7">The sequence shown here is derived from an EMBL/GenBank/DDBJ whole genome shotgun (WGS) entry which is preliminary data.</text>
</comment>
<gene>
    <name evidence="7" type="ORF">GOMPHAMPRED_006799</name>
</gene>
<dbReference type="GO" id="GO:0005737">
    <property type="term" value="C:cytoplasm"/>
    <property type="evidence" value="ECO:0007669"/>
    <property type="project" value="TreeGrafter"/>
</dbReference>
<organism evidence="7 8">
    <name type="scientific">Gomphillus americanus</name>
    <dbReference type="NCBI Taxonomy" id="1940652"/>
    <lineage>
        <taxon>Eukaryota</taxon>
        <taxon>Fungi</taxon>
        <taxon>Dikarya</taxon>
        <taxon>Ascomycota</taxon>
        <taxon>Pezizomycotina</taxon>
        <taxon>Lecanoromycetes</taxon>
        <taxon>OSLEUM clade</taxon>
        <taxon>Ostropomycetidae</taxon>
        <taxon>Ostropales</taxon>
        <taxon>Graphidaceae</taxon>
        <taxon>Gomphilloideae</taxon>
        <taxon>Gomphillus</taxon>
    </lineage>
</organism>
<reference evidence="7" key="1">
    <citation type="submission" date="2021-03" db="EMBL/GenBank/DDBJ databases">
        <authorList>
            <person name="Tagirdzhanova G."/>
        </authorList>
    </citation>
    <scope>NUCLEOTIDE SEQUENCE</scope>
</reference>
<evidence type="ECO:0000256" key="2">
    <source>
        <dbReference type="ARBA" id="ARBA00022771"/>
    </source>
</evidence>
<evidence type="ECO:0000313" key="7">
    <source>
        <dbReference type="EMBL" id="CAF9909549.1"/>
    </source>
</evidence>
<sequence>MASYEIEHNVKATSSKAHKRERPNLDTFYSSLEHVDTSGVQNSNALPTPGDVAAAYRLLGQSMEALMMDNPNSTLRDNLLETISQFIEAPPTRPKGLPASFIDGLDRVPKKSLKKDDECPICGIPFLEDKFPLVVRLPCNDKHMFDLDCIQPWFKLNSTCPLDRKDLSVKKVSSPPPSKSDDEEEYDDMYG</sequence>
<dbReference type="SUPFAM" id="SSF57850">
    <property type="entry name" value="RING/U-box"/>
    <property type="match status" value="1"/>
</dbReference>
<name>A0A8H3IDF0_9LECA</name>
<keyword evidence="8" id="KW-1185">Reference proteome</keyword>
<evidence type="ECO:0000256" key="3">
    <source>
        <dbReference type="ARBA" id="ARBA00022833"/>
    </source>
</evidence>
<dbReference type="InterPro" id="IPR001841">
    <property type="entry name" value="Znf_RING"/>
</dbReference>
<evidence type="ECO:0000256" key="5">
    <source>
        <dbReference type="SAM" id="MobiDB-lite"/>
    </source>
</evidence>
<evidence type="ECO:0000259" key="6">
    <source>
        <dbReference type="PROSITE" id="PS50089"/>
    </source>
</evidence>
<feature type="domain" description="RING-type" evidence="6">
    <location>
        <begin position="119"/>
        <end position="164"/>
    </location>
</feature>
<dbReference type="Gene3D" id="3.30.40.10">
    <property type="entry name" value="Zinc/RING finger domain, C3HC4 (zinc finger)"/>
    <property type="match status" value="1"/>
</dbReference>
<keyword evidence="2 4" id="KW-0863">Zinc-finger</keyword>
<dbReference type="OrthoDB" id="8062037at2759"/>
<feature type="region of interest" description="Disordered" evidence="5">
    <location>
        <begin position="167"/>
        <end position="191"/>
    </location>
</feature>
<dbReference type="GO" id="GO:0061630">
    <property type="term" value="F:ubiquitin protein ligase activity"/>
    <property type="evidence" value="ECO:0007669"/>
    <property type="project" value="TreeGrafter"/>
</dbReference>
<dbReference type="PROSITE" id="PS50089">
    <property type="entry name" value="ZF_RING_2"/>
    <property type="match status" value="1"/>
</dbReference>
<dbReference type="Pfam" id="PF13639">
    <property type="entry name" value="zf-RING_2"/>
    <property type="match status" value="1"/>
</dbReference>
<keyword evidence="3" id="KW-0862">Zinc</keyword>
<dbReference type="GO" id="GO:0008270">
    <property type="term" value="F:zinc ion binding"/>
    <property type="evidence" value="ECO:0007669"/>
    <property type="project" value="UniProtKB-KW"/>
</dbReference>
<evidence type="ECO:0000313" key="8">
    <source>
        <dbReference type="Proteomes" id="UP000664169"/>
    </source>
</evidence>